<dbReference type="EMBL" id="JANBPK010000774">
    <property type="protein sequence ID" value="KAJ2932328.1"/>
    <property type="molecule type" value="Genomic_DNA"/>
</dbReference>
<comment type="caution">
    <text evidence="3">The sequence shown here is derived from an EMBL/GenBank/DDBJ whole genome shotgun (WGS) entry which is preliminary data.</text>
</comment>
<reference evidence="3" key="1">
    <citation type="submission" date="2022-06" db="EMBL/GenBank/DDBJ databases">
        <title>Genome Sequence of Candolleomyces eurysporus.</title>
        <authorList>
            <person name="Buettner E."/>
        </authorList>
    </citation>
    <scope>NUCLEOTIDE SEQUENCE</scope>
    <source>
        <strain evidence="3">VTCC 930004</strain>
    </source>
</reference>
<dbReference type="SUPFAM" id="SSF52047">
    <property type="entry name" value="RNI-like"/>
    <property type="match status" value="2"/>
</dbReference>
<name>A0A9W8JK57_9AGAR</name>
<feature type="domain" description="F-box" evidence="2">
    <location>
        <begin position="338"/>
        <end position="388"/>
    </location>
</feature>
<dbReference type="AlphaFoldDB" id="A0A9W8JK57"/>
<gene>
    <name evidence="3" type="ORF">H1R20_g4735</name>
</gene>
<accession>A0A9W8JK57</accession>
<dbReference type="InterPro" id="IPR032675">
    <property type="entry name" value="LRR_dom_sf"/>
</dbReference>
<dbReference type="PANTHER" id="PTHR38926">
    <property type="entry name" value="F-BOX DOMAIN CONTAINING PROTEIN, EXPRESSED"/>
    <property type="match status" value="1"/>
</dbReference>
<dbReference type="PANTHER" id="PTHR38926:SF72">
    <property type="entry name" value="IM:7136021-RELATED"/>
    <property type="match status" value="1"/>
</dbReference>
<dbReference type="InterPro" id="IPR001810">
    <property type="entry name" value="F-box_dom"/>
</dbReference>
<dbReference type="OrthoDB" id="3084068at2759"/>
<organism evidence="3 4">
    <name type="scientific">Candolleomyces eurysporus</name>
    <dbReference type="NCBI Taxonomy" id="2828524"/>
    <lineage>
        <taxon>Eukaryota</taxon>
        <taxon>Fungi</taxon>
        <taxon>Dikarya</taxon>
        <taxon>Basidiomycota</taxon>
        <taxon>Agaricomycotina</taxon>
        <taxon>Agaricomycetes</taxon>
        <taxon>Agaricomycetidae</taxon>
        <taxon>Agaricales</taxon>
        <taxon>Agaricineae</taxon>
        <taxon>Psathyrellaceae</taxon>
        <taxon>Candolleomyces</taxon>
    </lineage>
</organism>
<keyword evidence="1" id="KW-0175">Coiled coil</keyword>
<evidence type="ECO:0000256" key="1">
    <source>
        <dbReference type="SAM" id="Coils"/>
    </source>
</evidence>
<dbReference type="Proteomes" id="UP001140091">
    <property type="component" value="Unassembled WGS sequence"/>
</dbReference>
<dbReference type="Gene3D" id="3.80.10.10">
    <property type="entry name" value="Ribonuclease Inhibitor"/>
    <property type="match status" value="2"/>
</dbReference>
<feature type="non-terminal residue" evidence="3">
    <location>
        <position position="1"/>
    </location>
</feature>
<evidence type="ECO:0000313" key="3">
    <source>
        <dbReference type="EMBL" id="KAJ2932328.1"/>
    </source>
</evidence>
<proteinExistence type="predicted"/>
<keyword evidence="4" id="KW-1185">Reference proteome</keyword>
<evidence type="ECO:0000313" key="4">
    <source>
        <dbReference type="Proteomes" id="UP001140091"/>
    </source>
</evidence>
<dbReference type="Gene3D" id="1.20.1280.50">
    <property type="match status" value="1"/>
</dbReference>
<dbReference type="Pfam" id="PF12937">
    <property type="entry name" value="F-box-like"/>
    <property type="match status" value="1"/>
</dbReference>
<feature type="coiled-coil region" evidence="1">
    <location>
        <begin position="305"/>
        <end position="332"/>
    </location>
</feature>
<protein>
    <recommendedName>
        <fullName evidence="2">F-box domain-containing protein</fullName>
    </recommendedName>
</protein>
<evidence type="ECO:0000259" key="2">
    <source>
        <dbReference type="Pfam" id="PF12937"/>
    </source>
</evidence>
<sequence length="814" mass="92095">MHDLLRHCCEGVESLTLDLSAEGFFDDPYAPAFLDLTRSKFRLPRLHTLTLQKAIPNALNILEVLHAPDLVSLAIQLEPNAFNEIEAEGLPPKILSFIIESQRQNALRSLKISEGSFNAREMAELLCNLPSLSYLSLDNVQFDDVRGPFGKLADKNESHHLPKLEVLELRRLSPNFDLEALSEFMLCRRQSDHASRHGYTFDRPDTLKEVTVTFRKTTQLKEHGYDDDAAINALRRSCGMMVTVGPREYDEDCEANVRLDRNDSIYWAIKSHDAYPMVRHRDLAHLLSSNTVPKPLEVVSIQLGIESITTKILQIQSQLSELEEELRAHRAVLSPVRKLPLEILGEIFGLVVDPPLDRDGRSQLLDLCLVCKTWRDAAVLTHRLWSSVSTVEYPMPFKKITDWLSRSGSIPKSFEVIADGRNDCTDVLSACKYTTVALARMLTDGPNLDHLSLDYSGPQYFRNLVEALHLSKGFSESRTRPWDTVRSLSLKFRTFWNEPPNPSASSFLHIPSSVTSFHLHLPPLGAEGIPRSMATTPLHLPPDLLQRLTSLTIHCDWDGLQVSTALMHCQNVEELTLSFDGLVQFTDLNNPSSGSFSRSEIVLPKLRTLRFRSLSPHNLDVFSFLTAPVLNALDIHFSIEDAEDRLDSGQFDFTQNIHEFIKKRSKCEDTFRSLSIRSAYSTAWELIQLVEGLPSITNLTFADIDYADDDSILFYYNRPTGLPRLETLELLDVSRPDFFFQGLINFVKSRQPPPSKDGKSAFDRPPDSLKQLVLTYRPEAHVLEHGHDVSENVERLRRVYGVSVDIGPLSFSNA</sequence>